<dbReference type="EC" id="3.7.1.3" evidence="4 5"/>
<keyword evidence="3 4" id="KW-0663">Pyridoxal phosphate</keyword>
<dbReference type="GO" id="GO:0019441">
    <property type="term" value="P:L-tryptophan catabolic process to kynurenine"/>
    <property type="evidence" value="ECO:0007669"/>
    <property type="project" value="TreeGrafter"/>
</dbReference>
<feature type="binding site" evidence="4">
    <location>
        <position position="308"/>
    </location>
    <ligand>
        <name>pyridoxal 5'-phosphate</name>
        <dbReference type="ChEBI" id="CHEBI:597326"/>
    </ligand>
</feature>
<dbReference type="Gene3D" id="3.90.1150.10">
    <property type="entry name" value="Aspartate Aminotransferase, domain 1"/>
    <property type="match status" value="1"/>
</dbReference>
<comment type="cofactor">
    <cofactor evidence="4 5">
        <name>pyridoxal 5'-phosphate</name>
        <dbReference type="ChEBI" id="CHEBI:597326"/>
    </cofactor>
</comment>
<accession>A0AAF0F8A3</accession>
<dbReference type="GO" id="GO:0043420">
    <property type="term" value="P:anthranilate metabolic process"/>
    <property type="evidence" value="ECO:0007669"/>
    <property type="project" value="UniProtKB-UniRule"/>
</dbReference>
<comment type="subunit">
    <text evidence="4 5">Homodimer.</text>
</comment>
<dbReference type="GO" id="GO:0005737">
    <property type="term" value="C:cytoplasm"/>
    <property type="evidence" value="ECO:0007669"/>
    <property type="project" value="UniProtKB-SubCell"/>
</dbReference>
<dbReference type="HAMAP" id="MF_01970">
    <property type="entry name" value="Kynureninase"/>
    <property type="match status" value="1"/>
</dbReference>
<comment type="subcellular location">
    <subcellularLocation>
        <location evidence="4 5">Cytoplasm</location>
    </subcellularLocation>
</comment>
<dbReference type="RefSeq" id="XP_060123014.1">
    <property type="nucleotide sequence ID" value="XM_060267031.1"/>
</dbReference>
<sequence length="524" mass="57915">MPFSLEQFRAELDGLLDDAAAPHKYDSAALAEKLNERDPLGKLRDGYELPRMRDITGDASVPADAPAYYFCGNSLGPLAKRSRKYVQEELDVWGSVGVNGHFDHIHGRPWASIDERATRFTAEIVGAKRSEVAVMATLTQNLHTMLATFYRPRAGGARTKILYEKRAFPSDKYALDSLCRLNDLDPRACLVPLTPREGESYIRTEDILKAIADTGDAGAMIMLGGVQYFTGQLFELETICKAAHDAGMVMGVDLAHAFLNVPLALHDWGIDWAVWCSYKYGSGGPGGIAGLFLHEKWHTQDLVRPSGWWGHNRSTRFTMPEEFDPIPGAAGWQVSNPSVLDVSVLIGSLETVWEGVKAAAPNDAAELDTIGTDEDTKHRETLSSLGYGRIMPHMRAKSQRLTAYLELLMGKDGLDFEQYGVKLRLITPEDPEQRGSQLCVQFLENAPQRPGEADASDAVARSISKDTLMAQVVHLMEKKRGVICDMRYPDVLRVAPLAAFNTYTEVYYVAQAIAWALQQVGHSP</sequence>
<comment type="similarity">
    <text evidence="4 5">Belongs to the kynureninase family.</text>
</comment>
<feature type="binding site" evidence="4">
    <location>
        <position position="336"/>
    </location>
    <ligand>
        <name>pyridoxal 5'-phosphate</name>
        <dbReference type="ChEBI" id="CHEBI:597326"/>
    </ligand>
</feature>
<evidence type="ECO:0000256" key="2">
    <source>
        <dbReference type="ARBA" id="ARBA00022801"/>
    </source>
</evidence>
<reference evidence="7" key="1">
    <citation type="submission" date="2023-03" db="EMBL/GenBank/DDBJ databases">
        <title>Mating type loci evolution in Malassezia.</title>
        <authorList>
            <person name="Coelho M.A."/>
        </authorList>
    </citation>
    <scope>NUCLEOTIDE SEQUENCE</scope>
    <source>
        <strain evidence="7">CBS 9431</strain>
    </source>
</reference>
<dbReference type="GO" id="GO:0097053">
    <property type="term" value="P:L-kynurenine catabolic process"/>
    <property type="evidence" value="ECO:0007669"/>
    <property type="project" value="UniProtKB-UniRule"/>
</dbReference>
<comment type="catalytic activity">
    <reaction evidence="4 5">
        <text>L-kynurenine + H2O = anthranilate + L-alanine + H(+)</text>
        <dbReference type="Rhea" id="RHEA:16813"/>
        <dbReference type="ChEBI" id="CHEBI:15377"/>
        <dbReference type="ChEBI" id="CHEBI:15378"/>
        <dbReference type="ChEBI" id="CHEBI:16567"/>
        <dbReference type="ChEBI" id="CHEBI:57959"/>
        <dbReference type="ChEBI" id="CHEBI:57972"/>
        <dbReference type="EC" id="3.7.1.3"/>
    </reaction>
</comment>
<dbReference type="Pfam" id="PF22580">
    <property type="entry name" value="KYNU_C"/>
    <property type="match status" value="1"/>
</dbReference>
<evidence type="ECO:0000313" key="7">
    <source>
        <dbReference type="EMBL" id="WFD40117.1"/>
    </source>
</evidence>
<keyword evidence="8" id="KW-1185">Reference proteome</keyword>
<dbReference type="PANTHER" id="PTHR14084:SF0">
    <property type="entry name" value="KYNURENINASE"/>
    <property type="match status" value="1"/>
</dbReference>
<feature type="binding site" evidence="4">
    <location>
        <position position="253"/>
    </location>
    <ligand>
        <name>pyridoxal 5'-phosphate</name>
        <dbReference type="ChEBI" id="CHEBI:597326"/>
    </ligand>
</feature>
<evidence type="ECO:0000256" key="5">
    <source>
        <dbReference type="PIRNR" id="PIRNR038800"/>
    </source>
</evidence>
<protein>
    <recommendedName>
        <fullName evidence="4 5">Kynureninase</fullName>
        <ecNumber evidence="4 5">3.7.1.3</ecNumber>
    </recommendedName>
    <alternativeName>
        <fullName evidence="4">Biosynthesis of nicotinic acid protein 5</fullName>
    </alternativeName>
    <alternativeName>
        <fullName evidence="4">L-kynurenine hydrolase</fullName>
    </alternativeName>
</protein>
<dbReference type="GO" id="GO:0030170">
    <property type="term" value="F:pyridoxal phosphate binding"/>
    <property type="evidence" value="ECO:0007669"/>
    <property type="project" value="UniProtKB-UniRule"/>
</dbReference>
<comment type="function">
    <text evidence="4 5">Catalyzes the cleavage of L-kynurenine (L-Kyn) and L-3-hydroxykynurenine (L-3OHKyn) into anthranilic acid (AA) and 3-hydroxyanthranilic acid (3-OHAA), respectively.</text>
</comment>
<evidence type="ECO:0000259" key="6">
    <source>
        <dbReference type="Pfam" id="PF00266"/>
    </source>
</evidence>
<dbReference type="GO" id="GO:0030429">
    <property type="term" value="F:kynureninase activity"/>
    <property type="evidence" value="ECO:0007669"/>
    <property type="project" value="UniProtKB-UniRule"/>
</dbReference>
<dbReference type="FunFam" id="3.40.640.10:FF:000031">
    <property type="entry name" value="Kynureninase"/>
    <property type="match status" value="1"/>
</dbReference>
<proteinExistence type="inferred from homology"/>
<feature type="binding site" evidence="4">
    <location>
        <position position="256"/>
    </location>
    <ligand>
        <name>pyridoxal 5'-phosphate</name>
        <dbReference type="ChEBI" id="CHEBI:597326"/>
    </ligand>
</feature>
<dbReference type="PANTHER" id="PTHR14084">
    <property type="entry name" value="KYNURENINASE"/>
    <property type="match status" value="1"/>
</dbReference>
<feature type="binding site" evidence="4">
    <location>
        <position position="278"/>
    </location>
    <ligand>
        <name>pyridoxal 5'-phosphate</name>
        <dbReference type="ChEBI" id="CHEBI:597326"/>
    </ligand>
</feature>
<gene>
    <name evidence="7" type="primary">BNA5_2</name>
    <name evidence="4" type="synonym">BNA5</name>
    <name evidence="7" type="ORF">MJAP1_003102</name>
</gene>
<dbReference type="EMBL" id="CP119962">
    <property type="protein sequence ID" value="WFD40117.1"/>
    <property type="molecule type" value="Genomic_DNA"/>
</dbReference>
<evidence type="ECO:0000256" key="4">
    <source>
        <dbReference type="HAMAP-Rule" id="MF_03017"/>
    </source>
</evidence>
<dbReference type="GeneID" id="85226753"/>
<evidence type="ECO:0000313" key="8">
    <source>
        <dbReference type="Proteomes" id="UP001217754"/>
    </source>
</evidence>
<dbReference type="InterPro" id="IPR010111">
    <property type="entry name" value="Kynureninase"/>
</dbReference>
<dbReference type="PIRSF" id="PIRSF038800">
    <property type="entry name" value="KYNU"/>
    <property type="match status" value="1"/>
</dbReference>
<feature type="binding site" evidence="4">
    <location>
        <position position="138"/>
    </location>
    <ligand>
        <name>pyridoxal 5'-phosphate</name>
        <dbReference type="ChEBI" id="CHEBI:597326"/>
    </ligand>
</feature>
<dbReference type="SUPFAM" id="SSF53383">
    <property type="entry name" value="PLP-dependent transferases"/>
    <property type="match status" value="1"/>
</dbReference>
<organism evidence="7 8">
    <name type="scientific">Malassezia japonica</name>
    <dbReference type="NCBI Taxonomy" id="223818"/>
    <lineage>
        <taxon>Eukaryota</taxon>
        <taxon>Fungi</taxon>
        <taxon>Dikarya</taxon>
        <taxon>Basidiomycota</taxon>
        <taxon>Ustilaginomycotina</taxon>
        <taxon>Malasseziomycetes</taxon>
        <taxon>Malasseziales</taxon>
        <taxon>Malasseziaceae</taxon>
        <taxon>Malassezia</taxon>
    </lineage>
</organism>
<dbReference type="InterPro" id="IPR015424">
    <property type="entry name" value="PyrdxlP-dep_Trfase"/>
</dbReference>
<evidence type="ECO:0000256" key="1">
    <source>
        <dbReference type="ARBA" id="ARBA00022642"/>
    </source>
</evidence>
<comment type="pathway">
    <text evidence="4 5">Amino-acid degradation; L-kynurenine degradation; L-alanine and anthranilate from L-kynurenine: step 1/1.</text>
</comment>
<dbReference type="GO" id="GO:0019805">
    <property type="term" value="P:quinolinate biosynthetic process"/>
    <property type="evidence" value="ECO:0007669"/>
    <property type="project" value="UniProtKB-UniRule"/>
</dbReference>
<dbReference type="Gene3D" id="3.40.640.10">
    <property type="entry name" value="Type I PLP-dependent aspartate aminotransferase-like (Major domain)"/>
    <property type="match status" value="1"/>
</dbReference>
<dbReference type="Proteomes" id="UP001217754">
    <property type="component" value="Chromosome 5"/>
</dbReference>
<feature type="binding site" evidence="4">
    <location>
        <position position="139"/>
    </location>
    <ligand>
        <name>pyridoxal 5'-phosphate</name>
        <dbReference type="ChEBI" id="CHEBI:597326"/>
    </ligand>
</feature>
<dbReference type="GO" id="GO:0034354">
    <property type="term" value="P:'de novo' NAD+ biosynthetic process from L-tryptophan"/>
    <property type="evidence" value="ECO:0007669"/>
    <property type="project" value="UniProtKB-UniRule"/>
</dbReference>
<keyword evidence="2 4" id="KW-0378">Hydrolase</keyword>
<comment type="caution">
    <text evidence="4">Lacks conserved residue(s) required for the propagation of feature annotation.</text>
</comment>
<feature type="domain" description="Aminotransferase class V" evidence="6">
    <location>
        <begin position="122"/>
        <end position="296"/>
    </location>
</feature>
<comment type="catalytic activity">
    <reaction evidence="5">
        <text>3-hydroxy-L-kynurenine + H2O = 3-hydroxyanthranilate + L-alanine + H(+)</text>
        <dbReference type="Rhea" id="RHEA:25143"/>
        <dbReference type="ChEBI" id="CHEBI:15377"/>
        <dbReference type="ChEBI" id="CHEBI:15378"/>
        <dbReference type="ChEBI" id="CHEBI:36559"/>
        <dbReference type="ChEBI" id="CHEBI:57972"/>
        <dbReference type="ChEBI" id="CHEBI:58125"/>
        <dbReference type="EC" id="3.7.1.3"/>
    </reaction>
</comment>
<feature type="modified residue" description="N6-(pyridoxal phosphate)lysine" evidence="4">
    <location>
        <position position="279"/>
    </location>
</feature>
<dbReference type="InterPro" id="IPR000192">
    <property type="entry name" value="Aminotrans_V_dom"/>
</dbReference>
<dbReference type="Pfam" id="PF00266">
    <property type="entry name" value="Aminotran_5"/>
    <property type="match status" value="1"/>
</dbReference>
<feature type="binding site" evidence="4">
    <location>
        <begin position="168"/>
        <end position="171"/>
    </location>
    <ligand>
        <name>pyridoxal 5'-phosphate</name>
        <dbReference type="ChEBI" id="CHEBI:597326"/>
    </ligand>
</feature>
<dbReference type="InterPro" id="IPR015422">
    <property type="entry name" value="PyrdxlP-dep_Trfase_small"/>
</dbReference>
<keyword evidence="4 5" id="KW-0963">Cytoplasm</keyword>
<name>A0AAF0F8A3_9BASI</name>
<keyword evidence="1 4" id="KW-0662">Pyridine nucleotide biosynthesis</keyword>
<evidence type="ECO:0000256" key="3">
    <source>
        <dbReference type="ARBA" id="ARBA00022898"/>
    </source>
</evidence>
<dbReference type="NCBIfam" id="TIGR01814">
    <property type="entry name" value="kynureninase"/>
    <property type="match status" value="1"/>
</dbReference>
<dbReference type="AlphaFoldDB" id="A0AAF0F8A3"/>
<dbReference type="InterPro" id="IPR015421">
    <property type="entry name" value="PyrdxlP-dep_Trfase_major"/>
</dbReference>
<comment type="pathway">
    <text evidence="4 5">Cofactor biosynthesis; NAD(+) biosynthesis; quinolinate from L-kynurenine: step 2/3.</text>
</comment>